<evidence type="ECO:0000313" key="3">
    <source>
        <dbReference type="Proteomes" id="UP000245119"/>
    </source>
</evidence>
<evidence type="ECO:0000256" key="1">
    <source>
        <dbReference type="SAM" id="MobiDB-lite"/>
    </source>
</evidence>
<protein>
    <submittedName>
        <fullName evidence="2">Uncharacterized protein</fullName>
    </submittedName>
</protein>
<sequence length="296" mass="33115">MPASPLRENHIGVSNLAFFQDEEHANNNGVDEIVSHSEVTDEDDDEEDEQAGKARRRNDEDRFDESSDLGLPSPKRSSRSSSSSTWSSPRRKMSSASAKTENREKPPAIVVTATSCSEPTSPEGRHPRFTWGGGAAANNGAKRGQGQRQGQSKAFSRRVSDVSPMRMSLGTPAQNNVPRSRSQDYQTFDYFQKNLKLKVRSAAFCSTAVTLCSTDNRVKSTLRRHALSGYQSQMPVEYLDECTLEALSKEDLVILWKKSELELQTKLNDVMNRNKRLAMAIDYLTKQEFNDVSEEV</sequence>
<dbReference type="AlphaFoldDB" id="A0A2T7NRP0"/>
<feature type="compositionally biased region" description="Low complexity" evidence="1">
    <location>
        <begin position="136"/>
        <end position="151"/>
    </location>
</feature>
<gene>
    <name evidence="2" type="ORF">C0Q70_17092</name>
</gene>
<dbReference type="EMBL" id="PZQS01000010">
    <property type="protein sequence ID" value="PVD23818.1"/>
    <property type="molecule type" value="Genomic_DNA"/>
</dbReference>
<evidence type="ECO:0000313" key="2">
    <source>
        <dbReference type="EMBL" id="PVD23818.1"/>
    </source>
</evidence>
<feature type="compositionally biased region" description="Polar residues" evidence="1">
    <location>
        <begin position="171"/>
        <end position="181"/>
    </location>
</feature>
<dbReference type="Proteomes" id="UP000245119">
    <property type="component" value="Linkage Group LG10"/>
</dbReference>
<feature type="region of interest" description="Disordered" evidence="1">
    <location>
        <begin position="22"/>
        <end position="181"/>
    </location>
</feature>
<name>A0A2T7NRP0_POMCA</name>
<feature type="compositionally biased region" description="Low complexity" evidence="1">
    <location>
        <begin position="72"/>
        <end position="88"/>
    </location>
</feature>
<reference evidence="2 3" key="1">
    <citation type="submission" date="2018-04" db="EMBL/GenBank/DDBJ databases">
        <title>The genome of golden apple snail Pomacea canaliculata provides insight into stress tolerance and invasive adaptation.</title>
        <authorList>
            <person name="Liu C."/>
            <person name="Liu B."/>
            <person name="Ren Y."/>
            <person name="Zhang Y."/>
            <person name="Wang H."/>
            <person name="Li S."/>
            <person name="Jiang F."/>
            <person name="Yin L."/>
            <person name="Zhang G."/>
            <person name="Qian W."/>
            <person name="Fan W."/>
        </authorList>
    </citation>
    <scope>NUCLEOTIDE SEQUENCE [LARGE SCALE GENOMIC DNA]</scope>
    <source>
        <strain evidence="2">SZHN2017</strain>
        <tissue evidence="2">Muscle</tissue>
    </source>
</reference>
<accession>A0A2T7NRP0</accession>
<feature type="compositionally biased region" description="Acidic residues" evidence="1">
    <location>
        <begin position="40"/>
        <end position="49"/>
    </location>
</feature>
<keyword evidence="3" id="KW-1185">Reference proteome</keyword>
<comment type="caution">
    <text evidence="2">The sequence shown here is derived from an EMBL/GenBank/DDBJ whole genome shotgun (WGS) entry which is preliminary data.</text>
</comment>
<organism evidence="2 3">
    <name type="scientific">Pomacea canaliculata</name>
    <name type="common">Golden apple snail</name>
    <dbReference type="NCBI Taxonomy" id="400727"/>
    <lineage>
        <taxon>Eukaryota</taxon>
        <taxon>Metazoa</taxon>
        <taxon>Spiralia</taxon>
        <taxon>Lophotrochozoa</taxon>
        <taxon>Mollusca</taxon>
        <taxon>Gastropoda</taxon>
        <taxon>Caenogastropoda</taxon>
        <taxon>Architaenioglossa</taxon>
        <taxon>Ampullarioidea</taxon>
        <taxon>Ampullariidae</taxon>
        <taxon>Pomacea</taxon>
    </lineage>
</organism>
<proteinExistence type="predicted"/>
<dbReference type="STRING" id="400727.A0A2T7NRP0"/>